<accession>A0A8B6BP71</accession>
<name>A0A8B6BP71_MYTGA</name>
<evidence type="ECO:0000313" key="2">
    <source>
        <dbReference type="EMBL" id="VDH93054.1"/>
    </source>
</evidence>
<protein>
    <submittedName>
        <fullName evidence="2">Uncharacterized protein</fullName>
    </submittedName>
</protein>
<sequence>MLFFIGSHGQRTLQAPHTMQWAIRQRDTTSSRPTPSAATNTTSGGTSGLIYIDPSTLRRTTTVTTTSAQSHDNAFTMTTTASQLARGFGIIVRQIADLLTMLQDYHALAPGLPRTLDISD</sequence>
<comment type="caution">
    <text evidence="2">The sequence shown here is derived from an EMBL/GenBank/DDBJ whole genome shotgun (WGS) entry which is preliminary data.</text>
</comment>
<dbReference type="AlphaFoldDB" id="A0A8B6BP71"/>
<evidence type="ECO:0000256" key="1">
    <source>
        <dbReference type="SAM" id="MobiDB-lite"/>
    </source>
</evidence>
<keyword evidence="3" id="KW-1185">Reference proteome</keyword>
<dbReference type="GO" id="GO:0000209">
    <property type="term" value="P:protein polyubiquitination"/>
    <property type="evidence" value="ECO:0007669"/>
    <property type="project" value="TreeGrafter"/>
</dbReference>
<evidence type="ECO:0000313" key="3">
    <source>
        <dbReference type="Proteomes" id="UP000596742"/>
    </source>
</evidence>
<dbReference type="GO" id="GO:0005634">
    <property type="term" value="C:nucleus"/>
    <property type="evidence" value="ECO:0007669"/>
    <property type="project" value="TreeGrafter"/>
</dbReference>
<proteinExistence type="predicted"/>
<feature type="region of interest" description="Disordered" evidence="1">
    <location>
        <begin position="26"/>
        <end position="47"/>
    </location>
</feature>
<dbReference type="EMBL" id="UYJE01000418">
    <property type="protein sequence ID" value="VDH93054.1"/>
    <property type="molecule type" value="Genomic_DNA"/>
</dbReference>
<dbReference type="GO" id="GO:0090263">
    <property type="term" value="P:positive regulation of canonical Wnt signaling pathway"/>
    <property type="evidence" value="ECO:0007669"/>
    <property type="project" value="TreeGrafter"/>
</dbReference>
<dbReference type="OrthoDB" id="8021406at2759"/>
<gene>
    <name evidence="2" type="ORF">MGAL_10B041235</name>
</gene>
<dbReference type="PANTHER" id="PTHR46276:SF1">
    <property type="entry name" value="E3 UBIQUITIN-PROTEIN LIGASE UBR5"/>
    <property type="match status" value="1"/>
</dbReference>
<dbReference type="PANTHER" id="PTHR46276">
    <property type="entry name" value="E3 UBIQUITIN-PROTEIN LIGASE UBR5"/>
    <property type="match status" value="1"/>
</dbReference>
<dbReference type="GO" id="GO:0034450">
    <property type="term" value="F:ubiquitin-ubiquitin ligase activity"/>
    <property type="evidence" value="ECO:0007669"/>
    <property type="project" value="TreeGrafter"/>
</dbReference>
<organism evidence="2 3">
    <name type="scientific">Mytilus galloprovincialis</name>
    <name type="common">Mediterranean mussel</name>
    <dbReference type="NCBI Taxonomy" id="29158"/>
    <lineage>
        <taxon>Eukaryota</taxon>
        <taxon>Metazoa</taxon>
        <taxon>Spiralia</taxon>
        <taxon>Lophotrochozoa</taxon>
        <taxon>Mollusca</taxon>
        <taxon>Bivalvia</taxon>
        <taxon>Autobranchia</taxon>
        <taxon>Pteriomorphia</taxon>
        <taxon>Mytilida</taxon>
        <taxon>Mytiloidea</taxon>
        <taxon>Mytilidae</taxon>
        <taxon>Mytilinae</taxon>
        <taxon>Mytilus</taxon>
    </lineage>
</organism>
<reference evidence="2" key="1">
    <citation type="submission" date="2018-11" db="EMBL/GenBank/DDBJ databases">
        <authorList>
            <person name="Alioto T."/>
            <person name="Alioto T."/>
        </authorList>
    </citation>
    <scope>NUCLEOTIDE SEQUENCE</scope>
</reference>
<dbReference type="Proteomes" id="UP000596742">
    <property type="component" value="Unassembled WGS sequence"/>
</dbReference>
<dbReference type="GO" id="GO:0005737">
    <property type="term" value="C:cytoplasm"/>
    <property type="evidence" value="ECO:0007669"/>
    <property type="project" value="TreeGrafter"/>
</dbReference>
<feature type="compositionally biased region" description="Low complexity" evidence="1">
    <location>
        <begin position="30"/>
        <end position="44"/>
    </location>
</feature>